<dbReference type="InterPro" id="IPR017456">
    <property type="entry name" value="CTP_synthase_N"/>
</dbReference>
<keyword evidence="4 16" id="KW-0436">Ligase</keyword>
<dbReference type="Gene3D" id="3.40.50.300">
    <property type="entry name" value="P-loop containing nucleotide triphosphate hydrolases"/>
    <property type="match status" value="1"/>
</dbReference>
<evidence type="ECO:0000256" key="6">
    <source>
        <dbReference type="ARBA" id="ARBA00022741"/>
    </source>
</evidence>
<evidence type="ECO:0000256" key="3">
    <source>
        <dbReference type="ARBA" id="ARBA00012291"/>
    </source>
</evidence>
<dbReference type="Gene3D" id="3.40.50.880">
    <property type="match status" value="1"/>
</dbReference>
<keyword evidence="13" id="KW-1133">Transmembrane helix</keyword>
<protein>
    <recommendedName>
        <fullName evidence="12">CTP synthase</fullName>
        <ecNumber evidence="3">6.3.4.2</ecNumber>
    </recommendedName>
</protein>
<keyword evidence="8" id="KW-0460">Magnesium</keyword>
<evidence type="ECO:0000256" key="8">
    <source>
        <dbReference type="ARBA" id="ARBA00022842"/>
    </source>
</evidence>
<comment type="pathway">
    <text evidence="1">Pyrimidine metabolism; CTP biosynthesis via de novo pathway; CTP from UDP: step 2/2.</text>
</comment>
<dbReference type="InterPro" id="IPR029062">
    <property type="entry name" value="Class_I_gatase-like"/>
</dbReference>
<dbReference type="InterPro" id="IPR004468">
    <property type="entry name" value="CTP_synthase"/>
</dbReference>
<feature type="domain" description="CTP synthase N-terminal" evidence="15">
    <location>
        <begin position="11"/>
        <end position="273"/>
    </location>
</feature>
<evidence type="ECO:0000256" key="11">
    <source>
        <dbReference type="ARBA" id="ARBA00047781"/>
    </source>
</evidence>
<dbReference type="Pfam" id="PF00117">
    <property type="entry name" value="GATase"/>
    <property type="match status" value="1"/>
</dbReference>
<dbReference type="HAMAP" id="MF_01227">
    <property type="entry name" value="PyrG"/>
    <property type="match status" value="1"/>
</dbReference>
<evidence type="ECO:0000259" key="14">
    <source>
        <dbReference type="Pfam" id="PF00117"/>
    </source>
</evidence>
<reference evidence="16" key="1">
    <citation type="submission" date="2018-06" db="EMBL/GenBank/DDBJ databases">
        <authorList>
            <person name="Zhirakovskaya E."/>
        </authorList>
    </citation>
    <scope>NUCLEOTIDE SEQUENCE</scope>
</reference>
<dbReference type="GO" id="GO:0005829">
    <property type="term" value="C:cytosol"/>
    <property type="evidence" value="ECO:0007669"/>
    <property type="project" value="TreeGrafter"/>
</dbReference>
<evidence type="ECO:0000256" key="13">
    <source>
        <dbReference type="SAM" id="Phobius"/>
    </source>
</evidence>
<dbReference type="SUPFAM" id="SSF52317">
    <property type="entry name" value="Class I glutamine amidotransferase-like"/>
    <property type="match status" value="1"/>
</dbReference>
<dbReference type="NCBIfam" id="NF003792">
    <property type="entry name" value="PRK05380.1"/>
    <property type="match status" value="1"/>
</dbReference>
<keyword evidence="10" id="KW-0665">Pyrimidine biosynthesis</keyword>
<comment type="similarity">
    <text evidence="2">Belongs to the CTP synthase family.</text>
</comment>
<evidence type="ECO:0000256" key="2">
    <source>
        <dbReference type="ARBA" id="ARBA00007533"/>
    </source>
</evidence>
<dbReference type="CDD" id="cd01746">
    <property type="entry name" value="GATase1_CTP_Synthase"/>
    <property type="match status" value="1"/>
</dbReference>
<name>A0A3B0V5H5_9ZZZZ</name>
<dbReference type="GO" id="GO:0097268">
    <property type="term" value="C:cytoophidium"/>
    <property type="evidence" value="ECO:0007669"/>
    <property type="project" value="UniProtKB-ARBA"/>
</dbReference>
<dbReference type="PANTHER" id="PTHR11550">
    <property type="entry name" value="CTP SYNTHASE"/>
    <property type="match status" value="1"/>
</dbReference>
<dbReference type="GO" id="GO:0042802">
    <property type="term" value="F:identical protein binding"/>
    <property type="evidence" value="ECO:0007669"/>
    <property type="project" value="TreeGrafter"/>
</dbReference>
<dbReference type="AlphaFoldDB" id="A0A3B0V5H5"/>
<keyword evidence="6" id="KW-0547">Nucleotide-binding</keyword>
<evidence type="ECO:0000256" key="10">
    <source>
        <dbReference type="ARBA" id="ARBA00022975"/>
    </source>
</evidence>
<gene>
    <name evidence="16" type="ORF">MNBD_DELTA02-762</name>
</gene>
<dbReference type="GO" id="GO:0003883">
    <property type="term" value="F:CTP synthase activity"/>
    <property type="evidence" value="ECO:0007669"/>
    <property type="project" value="UniProtKB-EC"/>
</dbReference>
<dbReference type="FunFam" id="3.40.50.880:FF:000002">
    <property type="entry name" value="CTP synthase"/>
    <property type="match status" value="1"/>
</dbReference>
<dbReference type="FunFam" id="3.40.50.300:FF:000009">
    <property type="entry name" value="CTP synthase"/>
    <property type="match status" value="1"/>
</dbReference>
<dbReference type="InterPro" id="IPR033828">
    <property type="entry name" value="GATase1_CTP_Synthase"/>
</dbReference>
<keyword evidence="13" id="KW-0812">Transmembrane</keyword>
<dbReference type="InterPro" id="IPR027417">
    <property type="entry name" value="P-loop_NTPase"/>
</dbReference>
<dbReference type="SUPFAM" id="SSF52540">
    <property type="entry name" value="P-loop containing nucleoside triphosphate hydrolases"/>
    <property type="match status" value="1"/>
</dbReference>
<dbReference type="GO" id="GO:0019856">
    <property type="term" value="P:pyrimidine nucleobase biosynthetic process"/>
    <property type="evidence" value="ECO:0007669"/>
    <property type="project" value="TreeGrafter"/>
</dbReference>
<keyword evidence="7" id="KW-0067">ATP-binding</keyword>
<feature type="domain" description="Glutamine amidotransferase" evidence="14">
    <location>
        <begin position="308"/>
        <end position="532"/>
    </location>
</feature>
<dbReference type="EMBL" id="UOEZ01000067">
    <property type="protein sequence ID" value="VAW38221.1"/>
    <property type="molecule type" value="Genomic_DNA"/>
</dbReference>
<dbReference type="Pfam" id="PF06418">
    <property type="entry name" value="CTP_synth_N"/>
    <property type="match status" value="1"/>
</dbReference>
<keyword evidence="5" id="KW-0479">Metal-binding</keyword>
<sequence>MANTRAHAKTKFIFVTGGVVSSLGKGIASASIGALLEARGLKITMQKLDPYINVDPGTMSPFQHGEVFVTDDGSETDLDLGHYERFTNAVLTKANNFTTGQVYDTIIKKERRGDYLGGTVQVVPHVTDEIKKRVLALSNDVDVALIEIGGTVGDIESLPFLEAIRQLRFDLGKENVLYLHLTLVPYIATAKELKTKPTQHSVNKLREIGIQPDILLCRTDRELEPELKRKIALFCNVDLDAVVAARDVESVYEVPLALRNEGIDDKIVAMLNIWTGAPRLDQWERIVKKLKKPKHEVTIGIVGKYVDLQDSYKSMHEALIHGGLANNTRVQFKYIDSEDIEKKGAQAYLCDVDGVLVPGGFGSRGIEGKVSAIKYLRENKKPFFGICLGMQMAVMEVARNVAGLEGANSVEFDPDTKYPVVDLMEGQRGIEAKGGTMRLGAYPCAVKRGTHAFKAYGTTDVSERHRHRFEVNNEFRSELEKAGLEFSGVSPDGALVEIAELRGHPWFLGCQFHPEFKSSPASPHPLFKDFVKAVLRYSAAPEKKGKKKCAPGKTVKAVKKAKAGTALGKAVVKKTAKPGKTGKR</sequence>
<dbReference type="GO" id="GO:0044210">
    <property type="term" value="P:'de novo' CTP biosynthetic process"/>
    <property type="evidence" value="ECO:0007669"/>
    <property type="project" value="UniProtKB-UniPathway"/>
</dbReference>
<dbReference type="NCBIfam" id="TIGR00337">
    <property type="entry name" value="PyrG"/>
    <property type="match status" value="1"/>
</dbReference>
<dbReference type="EC" id="6.3.4.2" evidence="3"/>
<organism evidence="16">
    <name type="scientific">hydrothermal vent metagenome</name>
    <dbReference type="NCBI Taxonomy" id="652676"/>
    <lineage>
        <taxon>unclassified sequences</taxon>
        <taxon>metagenomes</taxon>
        <taxon>ecological metagenomes</taxon>
    </lineage>
</organism>
<evidence type="ECO:0000256" key="4">
    <source>
        <dbReference type="ARBA" id="ARBA00022598"/>
    </source>
</evidence>
<evidence type="ECO:0000313" key="16">
    <source>
        <dbReference type="EMBL" id="VAW38221.1"/>
    </source>
</evidence>
<dbReference type="CDD" id="cd03113">
    <property type="entry name" value="CTPS_N"/>
    <property type="match status" value="1"/>
</dbReference>
<keyword evidence="9" id="KW-0315">Glutamine amidotransferase</keyword>
<evidence type="ECO:0000256" key="9">
    <source>
        <dbReference type="ARBA" id="ARBA00022962"/>
    </source>
</evidence>
<dbReference type="PANTHER" id="PTHR11550:SF0">
    <property type="entry name" value="CTP SYNTHASE-RELATED"/>
    <property type="match status" value="1"/>
</dbReference>
<feature type="transmembrane region" description="Helical" evidence="13">
    <location>
        <begin position="12"/>
        <end position="36"/>
    </location>
</feature>
<proteinExistence type="inferred from homology"/>
<comment type="catalytic activity">
    <reaction evidence="11">
        <text>UTP + L-glutamine + ATP + H2O = CTP + L-glutamate + ADP + phosphate + 2 H(+)</text>
        <dbReference type="Rhea" id="RHEA:26426"/>
        <dbReference type="ChEBI" id="CHEBI:15377"/>
        <dbReference type="ChEBI" id="CHEBI:15378"/>
        <dbReference type="ChEBI" id="CHEBI:29985"/>
        <dbReference type="ChEBI" id="CHEBI:30616"/>
        <dbReference type="ChEBI" id="CHEBI:37563"/>
        <dbReference type="ChEBI" id="CHEBI:43474"/>
        <dbReference type="ChEBI" id="CHEBI:46398"/>
        <dbReference type="ChEBI" id="CHEBI:58359"/>
        <dbReference type="ChEBI" id="CHEBI:456216"/>
        <dbReference type="EC" id="6.3.4.2"/>
    </reaction>
</comment>
<dbReference type="UniPathway" id="UPA00159">
    <property type="reaction ID" value="UER00277"/>
</dbReference>
<dbReference type="GO" id="GO:0046872">
    <property type="term" value="F:metal ion binding"/>
    <property type="evidence" value="ECO:0007669"/>
    <property type="project" value="UniProtKB-KW"/>
</dbReference>
<evidence type="ECO:0000256" key="1">
    <source>
        <dbReference type="ARBA" id="ARBA00005171"/>
    </source>
</evidence>
<evidence type="ECO:0000256" key="12">
    <source>
        <dbReference type="ARBA" id="ARBA00070745"/>
    </source>
</evidence>
<dbReference type="GO" id="GO:0005524">
    <property type="term" value="F:ATP binding"/>
    <property type="evidence" value="ECO:0007669"/>
    <property type="project" value="UniProtKB-KW"/>
</dbReference>
<accession>A0A3B0V5H5</accession>
<evidence type="ECO:0000259" key="15">
    <source>
        <dbReference type="Pfam" id="PF06418"/>
    </source>
</evidence>
<keyword evidence="13" id="KW-0472">Membrane</keyword>
<dbReference type="PROSITE" id="PS51273">
    <property type="entry name" value="GATASE_TYPE_1"/>
    <property type="match status" value="1"/>
</dbReference>
<evidence type="ECO:0000256" key="5">
    <source>
        <dbReference type="ARBA" id="ARBA00022723"/>
    </source>
</evidence>
<evidence type="ECO:0000256" key="7">
    <source>
        <dbReference type="ARBA" id="ARBA00022840"/>
    </source>
</evidence>
<dbReference type="InterPro" id="IPR017926">
    <property type="entry name" value="GATASE"/>
</dbReference>